<dbReference type="AlphaFoldDB" id="A0A8T4IV55"/>
<keyword evidence="2" id="KW-1133">Transmembrane helix</keyword>
<keyword evidence="2" id="KW-0812">Transmembrane</keyword>
<evidence type="ECO:0000313" key="5">
    <source>
        <dbReference type="Proteomes" id="UP000675554"/>
    </source>
</evidence>
<evidence type="ECO:0000259" key="3">
    <source>
        <dbReference type="Pfam" id="PF01569"/>
    </source>
</evidence>
<dbReference type="SUPFAM" id="SSF48317">
    <property type="entry name" value="Acid phosphatase/Vanadium-dependent haloperoxidase"/>
    <property type="match status" value="1"/>
</dbReference>
<comment type="caution">
    <text evidence="4">The sequence shown here is derived from an EMBL/GenBank/DDBJ whole genome shotgun (WGS) entry which is preliminary data.</text>
</comment>
<dbReference type="Gene3D" id="1.20.144.10">
    <property type="entry name" value="Phosphatidic acid phosphatase type 2/haloperoxidase"/>
    <property type="match status" value="1"/>
</dbReference>
<gene>
    <name evidence="4" type="ORF">KDA82_24115</name>
</gene>
<evidence type="ECO:0000256" key="2">
    <source>
        <dbReference type="SAM" id="Phobius"/>
    </source>
</evidence>
<keyword evidence="5" id="KW-1185">Reference proteome</keyword>
<organism evidence="4 5">
    <name type="scientific">Streptomyces daliensis</name>
    <dbReference type="NCBI Taxonomy" id="299421"/>
    <lineage>
        <taxon>Bacteria</taxon>
        <taxon>Bacillati</taxon>
        <taxon>Actinomycetota</taxon>
        <taxon>Actinomycetes</taxon>
        <taxon>Kitasatosporales</taxon>
        <taxon>Streptomycetaceae</taxon>
        <taxon>Streptomyces</taxon>
    </lineage>
</organism>
<keyword evidence="2" id="KW-0472">Membrane</keyword>
<accession>A0A8T4IV55</accession>
<dbReference type="Proteomes" id="UP000675554">
    <property type="component" value="Unassembled WGS sequence"/>
</dbReference>
<feature type="compositionally biased region" description="Basic residues" evidence="1">
    <location>
        <begin position="45"/>
        <end position="54"/>
    </location>
</feature>
<proteinExistence type="predicted"/>
<evidence type="ECO:0000256" key="1">
    <source>
        <dbReference type="SAM" id="MobiDB-lite"/>
    </source>
</evidence>
<feature type="domain" description="Phosphatidic acid phosphatase type 2/haloperoxidase" evidence="3">
    <location>
        <begin position="2"/>
        <end position="38"/>
    </location>
</feature>
<name>A0A8T4IV55_9ACTN</name>
<feature type="transmembrane region" description="Helical" evidence="2">
    <location>
        <begin position="16"/>
        <end position="39"/>
    </location>
</feature>
<dbReference type="Pfam" id="PF01569">
    <property type="entry name" value="PAP2"/>
    <property type="match status" value="1"/>
</dbReference>
<dbReference type="InterPro" id="IPR000326">
    <property type="entry name" value="PAP2/HPO"/>
</dbReference>
<protein>
    <submittedName>
        <fullName evidence="4">Phosphatase PAP2 family protein</fullName>
    </submittedName>
</protein>
<feature type="region of interest" description="Disordered" evidence="1">
    <location>
        <begin position="45"/>
        <end position="68"/>
    </location>
</feature>
<reference evidence="4" key="1">
    <citation type="submission" date="2021-04" db="EMBL/GenBank/DDBJ databases">
        <title>Sequencing of actinobacteria type strains.</title>
        <authorList>
            <person name="Nguyen G.-S."/>
            <person name="Wentzel A."/>
        </authorList>
    </citation>
    <scope>NUCLEOTIDE SEQUENCE</scope>
    <source>
        <strain evidence="4">DSM 42095</strain>
    </source>
</reference>
<dbReference type="InterPro" id="IPR036938">
    <property type="entry name" value="PAP2/HPO_sf"/>
</dbReference>
<feature type="non-terminal residue" evidence="4">
    <location>
        <position position="1"/>
    </location>
</feature>
<evidence type="ECO:0000313" key="4">
    <source>
        <dbReference type="EMBL" id="MBR7676039.1"/>
    </source>
</evidence>
<sequence length="68" mass="7394">ALGLALLVGVSRVYLGVHWATDVLGGFALGAVVALLLIVPDTVRRHRGRQRPWRRGADWSRSTLPPVP</sequence>
<dbReference type="EMBL" id="JAGSMN010000574">
    <property type="protein sequence ID" value="MBR7676039.1"/>
    <property type="molecule type" value="Genomic_DNA"/>
</dbReference>